<feature type="region of interest" description="Disordered" evidence="1">
    <location>
        <begin position="207"/>
        <end position="262"/>
    </location>
</feature>
<feature type="compositionally biased region" description="Polar residues" evidence="1">
    <location>
        <begin position="61"/>
        <end position="70"/>
    </location>
</feature>
<dbReference type="OrthoDB" id="2564154at2759"/>
<dbReference type="EMBL" id="CP144537">
    <property type="protein sequence ID" value="WWC63914.1"/>
    <property type="molecule type" value="Genomic_DNA"/>
</dbReference>
<feature type="compositionally biased region" description="Polar residues" evidence="1">
    <location>
        <begin position="243"/>
        <end position="252"/>
    </location>
</feature>
<feature type="compositionally biased region" description="Low complexity" evidence="1">
    <location>
        <begin position="209"/>
        <end position="220"/>
    </location>
</feature>
<name>A0A1A5ZUG9_9TREE</name>
<accession>A0A1A5ZUG9</accession>
<keyword evidence="4" id="KW-1185">Reference proteome</keyword>
<reference evidence="2" key="1">
    <citation type="submission" date="2013-07" db="EMBL/GenBank/DDBJ databases">
        <title>The Genome Sequence of Cryptococcus dejecticola CBS10117.</title>
        <authorList>
            <consortium name="The Broad Institute Genome Sequencing Platform"/>
            <person name="Cuomo C."/>
            <person name="Litvintseva A."/>
            <person name="Chen Y."/>
            <person name="Heitman J."/>
            <person name="Sun S."/>
            <person name="Springer D."/>
            <person name="Dromer F."/>
            <person name="Young S.K."/>
            <person name="Zeng Q."/>
            <person name="Gargeya S."/>
            <person name="Fitzgerald M."/>
            <person name="Abouelleil A."/>
            <person name="Alvarado L."/>
            <person name="Berlin A.M."/>
            <person name="Chapman S.B."/>
            <person name="Dewar J."/>
            <person name="Goldberg J."/>
            <person name="Griggs A."/>
            <person name="Gujja S."/>
            <person name="Hansen M."/>
            <person name="Howarth C."/>
            <person name="Imamovic A."/>
            <person name="Larimer J."/>
            <person name="McCowan C."/>
            <person name="Murphy C."/>
            <person name="Pearson M."/>
            <person name="Priest M."/>
            <person name="Roberts A."/>
            <person name="Saif S."/>
            <person name="Shea T."/>
            <person name="Sykes S."/>
            <person name="Wortman J."/>
            <person name="Nusbaum C."/>
            <person name="Birren B."/>
        </authorList>
    </citation>
    <scope>NUCLEOTIDE SEQUENCE [LARGE SCALE GENOMIC DNA]</scope>
    <source>
        <strain evidence="2">CBS 10117</strain>
    </source>
</reference>
<protein>
    <submittedName>
        <fullName evidence="2">Uncharacterized protein</fullName>
    </submittedName>
</protein>
<dbReference type="AlphaFoldDB" id="A0A1A5ZUG9"/>
<sequence length="362" mass="40093">MVPSGGGKSRHGDSDWSTSFSPSGSSSSALSHDDTDEINLDMVGLSISSLADPELTRDKNNQPTSNLSKSESQHAHEPMLSTTKGKNTPGPSWEISPHQLKLSSCTCSNGRKELKTSEEYLQYNLRRFERLLKRLSESQSQPKAVSGNVMNLDLKLNYVGRRKTVEMVELSIRLLRDRGHELFHFLGRHLSPDESGSKRNEISIFFANPSSSPRSSSTSSAEAVEAAGPKVSPAQIPGPSPDAKSNTQSKSSAHAIPNSGDTKLGHRILSEILIHVRPNSTIENVAMRLMEDPQDWLLLQPYTYLSSPAPHEKLQMDIPDKRQNIPWDGVMNMLLTKIRTLKPRLNIEARKIDQVLLGRAWS</sequence>
<evidence type="ECO:0000313" key="2">
    <source>
        <dbReference type="EMBL" id="OBR81453.1"/>
    </source>
</evidence>
<dbReference type="KEGG" id="kdj:28971922"/>
<feature type="compositionally biased region" description="Low complexity" evidence="1">
    <location>
        <begin position="15"/>
        <end position="30"/>
    </location>
</feature>
<feature type="compositionally biased region" description="Polar residues" evidence="1">
    <location>
        <begin position="80"/>
        <end position="90"/>
    </location>
</feature>
<feature type="region of interest" description="Disordered" evidence="1">
    <location>
        <begin position="1"/>
        <end position="35"/>
    </location>
</feature>
<organism evidence="2">
    <name type="scientific">Kwoniella dejecticola CBS 10117</name>
    <dbReference type="NCBI Taxonomy" id="1296121"/>
    <lineage>
        <taxon>Eukaryota</taxon>
        <taxon>Fungi</taxon>
        <taxon>Dikarya</taxon>
        <taxon>Basidiomycota</taxon>
        <taxon>Agaricomycotina</taxon>
        <taxon>Tremellomycetes</taxon>
        <taxon>Tremellales</taxon>
        <taxon>Cryptococcaceae</taxon>
        <taxon>Kwoniella</taxon>
    </lineage>
</organism>
<evidence type="ECO:0000256" key="1">
    <source>
        <dbReference type="SAM" id="MobiDB-lite"/>
    </source>
</evidence>
<evidence type="ECO:0000313" key="4">
    <source>
        <dbReference type="Proteomes" id="UP000078595"/>
    </source>
</evidence>
<dbReference type="EMBL" id="KI894037">
    <property type="protein sequence ID" value="OBR81453.1"/>
    <property type="molecule type" value="Genomic_DNA"/>
</dbReference>
<proteinExistence type="predicted"/>
<reference evidence="3" key="3">
    <citation type="submission" date="2024-02" db="EMBL/GenBank/DDBJ databases">
        <title>Comparative genomics of Cryptococcus and Kwoniella reveals pathogenesis evolution and contrasting modes of karyotype evolution via chromosome fusion or intercentromeric recombination.</title>
        <authorList>
            <person name="Coelho M.A."/>
            <person name="David-Palma M."/>
            <person name="Shea T."/>
            <person name="Bowers K."/>
            <person name="McGinley-Smith S."/>
            <person name="Mohammad A.W."/>
            <person name="Gnirke A."/>
            <person name="Yurkov A.M."/>
            <person name="Nowrousian M."/>
            <person name="Sun S."/>
            <person name="Cuomo C.A."/>
            <person name="Heitman J."/>
        </authorList>
    </citation>
    <scope>NUCLEOTIDE SEQUENCE</scope>
    <source>
        <strain evidence="3">CBS 10117</strain>
    </source>
</reference>
<dbReference type="GeneID" id="28971922"/>
<evidence type="ECO:0000313" key="3">
    <source>
        <dbReference type="EMBL" id="WWC63914.1"/>
    </source>
</evidence>
<dbReference type="RefSeq" id="XP_018259295.1">
    <property type="nucleotide sequence ID" value="XM_018411483.1"/>
</dbReference>
<dbReference type="VEuPathDB" id="FungiDB:I303_08223"/>
<gene>
    <name evidence="2" type="ORF">I303_08223</name>
    <name evidence="3" type="ORF">I303_106519</name>
</gene>
<feature type="region of interest" description="Disordered" evidence="1">
    <location>
        <begin position="51"/>
        <end position="97"/>
    </location>
</feature>
<dbReference type="Proteomes" id="UP000078595">
    <property type="component" value="Chromosome 8"/>
</dbReference>
<reference evidence="3" key="2">
    <citation type="submission" date="2013-07" db="EMBL/GenBank/DDBJ databases">
        <authorList>
            <consortium name="The Broad Institute Genome Sequencing Platform"/>
            <person name="Cuomo C."/>
            <person name="Litvintseva A."/>
            <person name="Chen Y."/>
            <person name="Heitman J."/>
            <person name="Sun S."/>
            <person name="Springer D."/>
            <person name="Dromer F."/>
            <person name="Young S.K."/>
            <person name="Zeng Q."/>
            <person name="Gargeya S."/>
            <person name="Fitzgerald M."/>
            <person name="Abouelleil A."/>
            <person name="Alvarado L."/>
            <person name="Berlin A.M."/>
            <person name="Chapman S.B."/>
            <person name="Dewar J."/>
            <person name="Goldberg J."/>
            <person name="Griggs A."/>
            <person name="Gujja S."/>
            <person name="Hansen M."/>
            <person name="Howarth C."/>
            <person name="Imamovic A."/>
            <person name="Larimer J."/>
            <person name="McCowan C."/>
            <person name="Murphy C."/>
            <person name="Pearson M."/>
            <person name="Priest M."/>
            <person name="Roberts A."/>
            <person name="Saif S."/>
            <person name="Shea T."/>
            <person name="Sykes S."/>
            <person name="Wortman J."/>
            <person name="Nusbaum C."/>
            <person name="Birren B."/>
        </authorList>
    </citation>
    <scope>NUCLEOTIDE SEQUENCE</scope>
    <source>
        <strain evidence="3">CBS 10117</strain>
    </source>
</reference>